<accession>A0A6J5RUH3</accession>
<reference evidence="1" key="1">
    <citation type="submission" date="2020-05" db="EMBL/GenBank/DDBJ databases">
        <authorList>
            <person name="Chiriac C."/>
            <person name="Salcher M."/>
            <person name="Ghai R."/>
            <person name="Kavagutti S V."/>
        </authorList>
    </citation>
    <scope>NUCLEOTIDE SEQUENCE</scope>
</reference>
<protein>
    <submittedName>
        <fullName evidence="1">Uncharacterized protein</fullName>
    </submittedName>
</protein>
<sequence>MSKLTDLISPPSVSMNETDRYKLETSFFDMFQAMQNLSNQSLTSNADFSTLSAQGTTPTTQANGDDFEFIQDWFIVGATAATYAITATPYPQNSTILSNSDYFIHAEVFTYSGTGLYFYQRYMNKVRFYQSRFITFTIQATNNQVEDIKLRPVLEFNYGATSELIEGRPVYLSAGFNEISITLQTPSISGITVLPGNYVEFRLDFADLFGGAANIDIYLLKTEFGRLSTPLQ</sequence>
<dbReference type="EMBL" id="LR797308">
    <property type="protein sequence ID" value="CAB4202099.1"/>
    <property type="molecule type" value="Genomic_DNA"/>
</dbReference>
<proteinExistence type="predicted"/>
<gene>
    <name evidence="1" type="ORF">UFOVP1361_62</name>
</gene>
<evidence type="ECO:0000313" key="1">
    <source>
        <dbReference type="EMBL" id="CAB4202099.1"/>
    </source>
</evidence>
<name>A0A6J5RUH3_9CAUD</name>
<organism evidence="1">
    <name type="scientific">uncultured Caudovirales phage</name>
    <dbReference type="NCBI Taxonomy" id="2100421"/>
    <lineage>
        <taxon>Viruses</taxon>
        <taxon>Duplodnaviria</taxon>
        <taxon>Heunggongvirae</taxon>
        <taxon>Uroviricota</taxon>
        <taxon>Caudoviricetes</taxon>
        <taxon>Peduoviridae</taxon>
        <taxon>Maltschvirus</taxon>
        <taxon>Maltschvirus maltsch</taxon>
    </lineage>
</organism>